<gene>
    <name evidence="3" type="ORF">BG261_00605</name>
</gene>
<proteinExistence type="predicted"/>
<dbReference type="STRING" id="1859473.BG261_00605"/>
<organism evidence="3 4">
    <name type="scientific">Floricoccus tropicus</name>
    <dbReference type="NCBI Taxonomy" id="1859473"/>
    <lineage>
        <taxon>Bacteria</taxon>
        <taxon>Bacillati</taxon>
        <taxon>Bacillota</taxon>
        <taxon>Bacilli</taxon>
        <taxon>Lactobacillales</taxon>
        <taxon>Streptococcaceae</taxon>
        <taxon>Floricoccus</taxon>
    </lineage>
</organism>
<feature type="transmembrane region" description="Helical" evidence="1">
    <location>
        <begin position="86"/>
        <end position="108"/>
    </location>
</feature>
<evidence type="ECO:0000313" key="3">
    <source>
        <dbReference type="EMBL" id="OFI50418.1"/>
    </source>
</evidence>
<dbReference type="Pfam" id="PF07693">
    <property type="entry name" value="KAP_NTPase"/>
    <property type="match status" value="1"/>
</dbReference>
<dbReference type="SUPFAM" id="SSF52540">
    <property type="entry name" value="P-loop containing nucleoside triphosphate hydrolases"/>
    <property type="match status" value="1"/>
</dbReference>
<name>A0A1E8GSG5_9LACT</name>
<evidence type="ECO:0000256" key="1">
    <source>
        <dbReference type="SAM" id="Phobius"/>
    </source>
</evidence>
<feature type="domain" description="KAP NTPase" evidence="2">
    <location>
        <begin position="22"/>
        <end position="283"/>
    </location>
</feature>
<sequence length="619" mass="74103">MDYFNNKKLEIKKINTRIAEKNFMDFIDNNRNKTIFFNGEWGSGKTTFLKNVENKNNSVNFVYLDLWRTGDNSSVVKYTMKKLHPYLYYGTISIILFIIMITTSYAFWKDNSNINSIFMFLVVLSTVLLALKNTFLNNTDDIYIWFLKNFTIGYSNKVLIIDDFDRVSKERQNAAYKLFNLLQGKITVIFIGDYEKINNQKRNGKLEDKYLQKIIDVRKDIPYDLQPQNIWSDYFEELLETFKNTFIIIDQNNSRIKDYKSHAVHMIELRDFIISENRNLRELSAFNTYVNTEFITYKRKEKVQPIQKLFVIYLYLFYPTEYNKLRRGWFPTDKEIERKNKKKNLYRNIKYFLSSNYKVPSPFLEKMDGYLVLDSVSNLSSSEAHEILSNDEKLRNFISGNKKDDEDFLEYISDLPDDEFNNYLPRLADIAFEELRKQKNIFTFDGKIIHLIISNYLDLWAEKNFGQINDLFKQRKDVFADDYSYFLHIIRNYGNFNLNSQNIIDDNVYEKCKILINNEDKYRKLSIKSEILAIYFSTDKGNNSPENKSYLNELDDYNYFNFFNILINDNQYFDKNVFSGEIDFSFVIKDKIKKYIDNSQDWDEIFKRLNTINVKFLNS</sequence>
<dbReference type="InterPro" id="IPR011646">
    <property type="entry name" value="KAP_P-loop"/>
</dbReference>
<dbReference type="RefSeq" id="WP_070791184.1">
    <property type="nucleotide sequence ID" value="NZ_MKIR01000001.1"/>
</dbReference>
<evidence type="ECO:0000259" key="2">
    <source>
        <dbReference type="Pfam" id="PF07693"/>
    </source>
</evidence>
<dbReference type="AlphaFoldDB" id="A0A1E8GSG5"/>
<dbReference type="Gene3D" id="3.40.50.300">
    <property type="entry name" value="P-loop containing nucleotide triphosphate hydrolases"/>
    <property type="match status" value="1"/>
</dbReference>
<evidence type="ECO:0000313" key="4">
    <source>
        <dbReference type="Proteomes" id="UP000178622"/>
    </source>
</evidence>
<dbReference type="OrthoDB" id="2308880at2"/>
<keyword evidence="4" id="KW-1185">Reference proteome</keyword>
<keyword evidence="1" id="KW-0472">Membrane</keyword>
<dbReference type="InterPro" id="IPR027417">
    <property type="entry name" value="P-loop_NTPase"/>
</dbReference>
<comment type="caution">
    <text evidence="3">The sequence shown here is derived from an EMBL/GenBank/DDBJ whole genome shotgun (WGS) entry which is preliminary data.</text>
</comment>
<dbReference type="Proteomes" id="UP000178622">
    <property type="component" value="Unassembled WGS sequence"/>
</dbReference>
<accession>A0A1E8GSG5</accession>
<dbReference type="EMBL" id="MKIR01000001">
    <property type="protein sequence ID" value="OFI50418.1"/>
    <property type="molecule type" value="Genomic_DNA"/>
</dbReference>
<keyword evidence="1" id="KW-1133">Transmembrane helix</keyword>
<reference evidence="4" key="1">
    <citation type="submission" date="2016-09" db="EMBL/GenBank/DDBJ databases">
        <title>Draft genome sequence of a novel species of the family Streptococcaceae isolated from flowers.</title>
        <authorList>
            <person name="Chuah L.-O."/>
            <person name="Yap K.-P."/>
            <person name="Thong K.L."/>
            <person name="Liong M.T."/>
            <person name="Ahmad R."/>
            <person name="Rusul G."/>
        </authorList>
    </citation>
    <scope>NUCLEOTIDE SEQUENCE [LARGE SCALE GENOMIC DNA]</scope>
    <source>
        <strain evidence="4">DF1</strain>
    </source>
</reference>
<feature type="transmembrane region" description="Helical" evidence="1">
    <location>
        <begin position="114"/>
        <end position="131"/>
    </location>
</feature>
<keyword evidence="1" id="KW-0812">Transmembrane</keyword>
<protein>
    <recommendedName>
        <fullName evidence="2">KAP NTPase domain-containing protein</fullName>
    </recommendedName>
</protein>